<dbReference type="PANTHER" id="PTHR43000">
    <property type="entry name" value="DTDP-D-GLUCOSE 4,6-DEHYDRATASE-RELATED"/>
    <property type="match status" value="1"/>
</dbReference>
<dbReference type="OrthoDB" id="9803010at2"/>
<accession>A0A1I1GVG1</accession>
<dbReference type="Gene3D" id="3.90.25.10">
    <property type="entry name" value="UDP-galactose 4-epimerase, domain 1"/>
    <property type="match status" value="1"/>
</dbReference>
<protein>
    <submittedName>
        <fullName evidence="2">dTDP-glucose 4,6-dehydratase</fullName>
    </submittedName>
</protein>
<dbReference type="Pfam" id="PF16363">
    <property type="entry name" value="GDP_Man_Dehyd"/>
    <property type="match status" value="1"/>
</dbReference>
<evidence type="ECO:0000259" key="1">
    <source>
        <dbReference type="Pfam" id="PF16363"/>
    </source>
</evidence>
<dbReference type="InterPro" id="IPR036291">
    <property type="entry name" value="NAD(P)-bd_dom_sf"/>
</dbReference>
<evidence type="ECO:0000313" key="3">
    <source>
        <dbReference type="Proteomes" id="UP000199058"/>
    </source>
</evidence>
<sequence>MKLLITGGAGFVGSALIHWLLQNTEHQVINFDKRTPAANPLSLQSIRRHKDYTSFRGDVCDPDRIAEALEKFQPDAVIHLAAATPDEAEGRAYTASEAYMQTQCIGTFHLLEATRHYWQQLPAHKHRDFRFLQVSSDVVFGNQQKLTNTLAESNSYQPDSPYSASKASADQLVKAWQACYQLPILVTYSCCNYGPRQHPSQLLPALVIKALNQQPLLIPSTNQAIKDWLYVEDHVRALYQVLLSGRPGESYHISSNEPLSRHQLLNQVCHQLDELQPAATSYCNLITYDTCLPDYQTYLSLDTTKIRSELGWQPLDNFSSGLRKTMTWYLNNSAWVNKALERSQPKAIRRKKVTQGI</sequence>
<feature type="domain" description="NAD(P)-binding" evidence="1">
    <location>
        <begin position="4"/>
        <end position="325"/>
    </location>
</feature>
<dbReference type="AlphaFoldDB" id="A0A1I1GVG1"/>
<dbReference type="EMBL" id="FOLH01000003">
    <property type="protein sequence ID" value="SFC13838.1"/>
    <property type="molecule type" value="Genomic_DNA"/>
</dbReference>
<dbReference type="RefSeq" id="WP_091961650.1">
    <property type="nucleotide sequence ID" value="NZ_FOLH01000003.1"/>
</dbReference>
<dbReference type="InterPro" id="IPR016040">
    <property type="entry name" value="NAD(P)-bd_dom"/>
</dbReference>
<proteinExistence type="predicted"/>
<reference evidence="2 3" key="1">
    <citation type="submission" date="2016-10" db="EMBL/GenBank/DDBJ databases">
        <authorList>
            <person name="de Groot N.N."/>
        </authorList>
    </citation>
    <scope>NUCLEOTIDE SEQUENCE [LARGE SCALE GENOMIC DNA]</scope>
    <source>
        <strain evidence="2 3">DSM 18438</strain>
    </source>
</reference>
<gene>
    <name evidence="2" type="ORF">SAMN05660443_1573</name>
</gene>
<dbReference type="STRING" id="1122252.SAMN05660443_1573"/>
<evidence type="ECO:0000313" key="2">
    <source>
        <dbReference type="EMBL" id="SFC13838.1"/>
    </source>
</evidence>
<name>A0A1I1GVG1_9GAMM</name>
<organism evidence="2 3">
    <name type="scientific">Marinospirillum celere</name>
    <dbReference type="NCBI Taxonomy" id="1122252"/>
    <lineage>
        <taxon>Bacteria</taxon>
        <taxon>Pseudomonadati</taxon>
        <taxon>Pseudomonadota</taxon>
        <taxon>Gammaproteobacteria</taxon>
        <taxon>Oceanospirillales</taxon>
        <taxon>Oceanospirillaceae</taxon>
        <taxon>Marinospirillum</taxon>
    </lineage>
</organism>
<dbReference type="SUPFAM" id="SSF51735">
    <property type="entry name" value="NAD(P)-binding Rossmann-fold domains"/>
    <property type="match status" value="1"/>
</dbReference>
<dbReference type="Gene3D" id="3.40.50.720">
    <property type="entry name" value="NAD(P)-binding Rossmann-like Domain"/>
    <property type="match status" value="1"/>
</dbReference>
<dbReference type="Proteomes" id="UP000199058">
    <property type="component" value="Unassembled WGS sequence"/>
</dbReference>
<keyword evidence="3" id="KW-1185">Reference proteome</keyword>